<comment type="caution">
    <text evidence="2">The sequence shown here is derived from an EMBL/GenBank/DDBJ whole genome shotgun (WGS) entry which is preliminary data.</text>
</comment>
<dbReference type="EMBL" id="VSSQ01000606">
    <property type="protein sequence ID" value="MPL98406.1"/>
    <property type="molecule type" value="Genomic_DNA"/>
</dbReference>
<dbReference type="PANTHER" id="PTHR37314">
    <property type="entry name" value="SLR0142 PROTEIN"/>
    <property type="match status" value="1"/>
</dbReference>
<protein>
    <recommendedName>
        <fullName evidence="3">DUF1275 domain-containing protein</fullName>
    </recommendedName>
</protein>
<keyword evidence="1" id="KW-1133">Transmembrane helix</keyword>
<dbReference type="AlphaFoldDB" id="A0A644W4G3"/>
<name>A0A644W4G3_9ZZZZ</name>
<organism evidence="2">
    <name type="scientific">bioreactor metagenome</name>
    <dbReference type="NCBI Taxonomy" id="1076179"/>
    <lineage>
        <taxon>unclassified sequences</taxon>
        <taxon>metagenomes</taxon>
        <taxon>ecological metagenomes</taxon>
    </lineage>
</organism>
<dbReference type="PANTHER" id="PTHR37314:SF4">
    <property type="entry name" value="UPF0700 TRANSMEMBRANE PROTEIN YOAK"/>
    <property type="match status" value="1"/>
</dbReference>
<sequence>MDIKELRAKEIIIDIRKNLPSNKNTVESVTLGIFLAIVGGFLDAYTFICRGGVFANAETGNMVLVALGITNRNYNDVFMAALPILSFIIGVFVAEAIKKKATENYLESSKGEKVILIVEAMVLFIVGFVPKDVPHIFVTVTISFVSSVQISSFRKLVDSPYSTTMCTGNLRIACQSAYLAIVEKNKDAYIKSIRYSIIIFSFLIGASLGGILTVVIGVKSIWACSLILIIAKILFNIRENQVKEKSSTVDLINN</sequence>
<dbReference type="Pfam" id="PF06912">
    <property type="entry name" value="DUF1275"/>
    <property type="match status" value="1"/>
</dbReference>
<evidence type="ECO:0000313" key="2">
    <source>
        <dbReference type="EMBL" id="MPL98406.1"/>
    </source>
</evidence>
<feature type="transmembrane region" description="Helical" evidence="1">
    <location>
        <begin position="26"/>
        <end position="48"/>
    </location>
</feature>
<feature type="transmembrane region" description="Helical" evidence="1">
    <location>
        <begin position="77"/>
        <end position="94"/>
    </location>
</feature>
<dbReference type="InterPro" id="IPR010699">
    <property type="entry name" value="DUF1275"/>
</dbReference>
<gene>
    <name evidence="2" type="ORF">SDC9_44611</name>
</gene>
<evidence type="ECO:0000256" key="1">
    <source>
        <dbReference type="SAM" id="Phobius"/>
    </source>
</evidence>
<feature type="transmembrane region" description="Helical" evidence="1">
    <location>
        <begin position="220"/>
        <end position="237"/>
    </location>
</feature>
<keyword evidence="1" id="KW-0812">Transmembrane</keyword>
<reference evidence="2" key="1">
    <citation type="submission" date="2019-08" db="EMBL/GenBank/DDBJ databases">
        <authorList>
            <person name="Kucharzyk K."/>
            <person name="Murdoch R.W."/>
            <person name="Higgins S."/>
            <person name="Loffler F."/>
        </authorList>
    </citation>
    <scope>NUCLEOTIDE SEQUENCE</scope>
</reference>
<keyword evidence="1" id="KW-0472">Membrane</keyword>
<evidence type="ECO:0008006" key="3">
    <source>
        <dbReference type="Google" id="ProtNLM"/>
    </source>
</evidence>
<feature type="transmembrane region" description="Helical" evidence="1">
    <location>
        <begin position="193"/>
        <end position="214"/>
    </location>
</feature>
<accession>A0A644W4G3</accession>
<proteinExistence type="predicted"/>